<dbReference type="Gene3D" id="2.40.50.140">
    <property type="entry name" value="Nucleic acid-binding proteins"/>
    <property type="match status" value="1"/>
</dbReference>
<dbReference type="PROSITE" id="PS01275">
    <property type="entry name" value="EFP"/>
    <property type="match status" value="1"/>
</dbReference>
<dbReference type="PANTHER" id="PTHR33710">
    <property type="entry name" value="BNAC02G09200D PROTEIN"/>
    <property type="match status" value="1"/>
</dbReference>
<proteinExistence type="predicted"/>
<feature type="compositionally biased region" description="Low complexity" evidence="1">
    <location>
        <begin position="189"/>
        <end position="204"/>
    </location>
</feature>
<gene>
    <name evidence="3" type="ORF">FSB_LOCUS43543</name>
</gene>
<dbReference type="Gene3D" id="3.60.10.10">
    <property type="entry name" value="Endonuclease/exonuclease/phosphatase"/>
    <property type="match status" value="1"/>
</dbReference>
<evidence type="ECO:0000256" key="1">
    <source>
        <dbReference type="SAM" id="MobiDB-lite"/>
    </source>
</evidence>
<name>A0A2N9HVH9_FAGSY</name>
<evidence type="ECO:0000313" key="3">
    <source>
        <dbReference type="EMBL" id="SPD15661.1"/>
    </source>
</evidence>
<dbReference type="InterPro" id="IPR036691">
    <property type="entry name" value="Endo/exonu/phosph_ase_sf"/>
</dbReference>
<dbReference type="InterPro" id="IPR013852">
    <property type="entry name" value="Transl_elong_P/YeiP_CS"/>
</dbReference>
<dbReference type="GO" id="GO:0043043">
    <property type="term" value="P:peptide biosynthetic process"/>
    <property type="evidence" value="ECO:0007669"/>
    <property type="project" value="InterPro"/>
</dbReference>
<sequence length="1375" mass="152483">MLGEMRVTIRLYDDIPLSASVPKRVTCIVKEAHDPMKGIPTPPKDKKVVLENGLILEVPLFVVAGDAVVINTETDSYCDKLDLRRTLKVGVSRATSSVKRHASPLTPPLPATTELIAGAAAHHPRLVIPARSARSTARSSSLNHQAPGAVFGIPTRTEAPPLTPPLPATTEQIAGAAAHHPRVVIPARSARSTARSSSAAAITTCPRSGRRNHRNPVPEAGGGAGRVGALAPADMDGTRKNLSYPNTRNVFRSFREGNKVFVVQKQQNGRGSFVTITVLGDSKGRGGVIIPAGKESWGWRRLSEELDGLLNPKVAANHGEIHRQPPAVKLTRDQDGSWKASWAGLDDSANGPNQAPKLGPILAPKSVPKPGPHPGQIHKVWKPIGPKPNELATDPKAGIGSGSFRPTISTQMSELQVANRFSVFQIGESSGDCDPPETETRPISVTCTAASPQAEPSVPSGSELAKGVNDGTIITQDSETCTAASPQAEPSVPSGSELANEGTIITHDSVVPGSEPTEVDRTWGSSSEWVLELRDGRRVTIPLSLVRQPVVSGPIPSALFPAGSLVIPGVSVGVGSTIDDLSSVGDTECTGEDEEDDENISLVWEDSEVEGTGTAMVCWEDDTGILEVEPLAMSKPVETGVSEGTSVIQEHGDVVPPSDWVLGKSKRIGKVLGASYHGNEERINRLLMEIDGRRPQPSREILPHAEERVGKGFQSYPNEFENRFVERSWETKLEFIDRGIIRSLWGIQHVDWLYLGSDGASGGILIMWDRRVVAMTDSAVGHFSISCKFRNVLDQKEWAFSGVYGPNINRERNTMWEELAGVVTWWGVPWVVGGDFNAIRFPSERLGASHFTSSMHAFSDFITSCRLRDLPLEGGLFTWSNNRENAVMSRIDRFLLSEDWDGFFPMILQKRLPRILSDHFPIILECGDFSRGRRPFRFENMWLKADGFKERVKEWWDSYIFFGTPSYIMASLDAVAETRHLTREESNKRVQLVVDLERTSLLDEISWRQKSRALWLREGDKNTKFFHRLANSNRRYNSISSLSINGVMSTDPDAISESITNFYSHLFEEEESDRPLLDGLDFSMIPAEDAIWLERPLRRKCCWDILRPDVMAFLHYFHDLCSFEKSLNATFVSLIPKKTEAMGEVKDFRPISLVGGSYKILAKLLAPLSIGEQELGIGDGRLCWRNRATKGFTVKDYYVCLCPPLVASFPWKIIWKAKVPPRIAFFSWTAALGKILTIDNLRKRHLIIIDRCCLCKLNGESVDHLLLHCPLARELWSMVFGLFGLDWVMPCKVIQLWAAWQIRSADLRNMAIWRMVPHCVIWCLWRERNARLFEDCESSMVDIKLLFFQTLYAWVNSVGVSSINSITELIDHCCF</sequence>
<dbReference type="SUPFAM" id="SSF50249">
    <property type="entry name" value="Nucleic acid-binding proteins"/>
    <property type="match status" value="1"/>
</dbReference>
<protein>
    <recommendedName>
        <fullName evidence="2">Elongation factor P C-terminal domain-containing protein</fullName>
    </recommendedName>
</protein>
<dbReference type="Pfam" id="PF09285">
    <property type="entry name" value="Elong-fact-P_C"/>
    <property type="match status" value="1"/>
</dbReference>
<evidence type="ECO:0000259" key="2">
    <source>
        <dbReference type="SMART" id="SM00841"/>
    </source>
</evidence>
<dbReference type="Pfam" id="PF13966">
    <property type="entry name" value="zf-RVT"/>
    <property type="match status" value="1"/>
</dbReference>
<dbReference type="InterPro" id="IPR026960">
    <property type="entry name" value="RVT-Znf"/>
</dbReference>
<dbReference type="SUPFAM" id="SSF56219">
    <property type="entry name" value="DNase I-like"/>
    <property type="match status" value="1"/>
</dbReference>
<dbReference type="PANTHER" id="PTHR33710:SF71">
    <property type="entry name" value="ENDONUCLEASE_EXONUCLEASE_PHOSPHATASE DOMAIN-CONTAINING PROTEIN"/>
    <property type="match status" value="1"/>
</dbReference>
<dbReference type="InterPro" id="IPR015365">
    <property type="entry name" value="Elong-fact-P_C"/>
</dbReference>
<dbReference type="GO" id="GO:0005737">
    <property type="term" value="C:cytoplasm"/>
    <property type="evidence" value="ECO:0007669"/>
    <property type="project" value="InterPro"/>
</dbReference>
<accession>A0A2N9HVH9</accession>
<dbReference type="SMART" id="SM00841">
    <property type="entry name" value="Elong-fact-P_C"/>
    <property type="match status" value="1"/>
</dbReference>
<organism evidence="3">
    <name type="scientific">Fagus sylvatica</name>
    <name type="common">Beechnut</name>
    <dbReference type="NCBI Taxonomy" id="28930"/>
    <lineage>
        <taxon>Eukaryota</taxon>
        <taxon>Viridiplantae</taxon>
        <taxon>Streptophyta</taxon>
        <taxon>Embryophyta</taxon>
        <taxon>Tracheophyta</taxon>
        <taxon>Spermatophyta</taxon>
        <taxon>Magnoliopsida</taxon>
        <taxon>eudicotyledons</taxon>
        <taxon>Gunneridae</taxon>
        <taxon>Pentapetalae</taxon>
        <taxon>rosids</taxon>
        <taxon>fabids</taxon>
        <taxon>Fagales</taxon>
        <taxon>Fagaceae</taxon>
        <taxon>Fagus</taxon>
    </lineage>
</organism>
<feature type="region of interest" description="Disordered" evidence="1">
    <location>
        <begin position="189"/>
        <end position="241"/>
    </location>
</feature>
<dbReference type="InterPro" id="IPR012340">
    <property type="entry name" value="NA-bd_OB-fold"/>
</dbReference>
<reference evidence="3" key="1">
    <citation type="submission" date="2018-02" db="EMBL/GenBank/DDBJ databases">
        <authorList>
            <person name="Cohen D.B."/>
            <person name="Kent A.D."/>
        </authorList>
    </citation>
    <scope>NUCLEOTIDE SEQUENCE</scope>
</reference>
<feature type="domain" description="Elongation factor P C-terminal" evidence="2">
    <location>
        <begin position="25"/>
        <end position="80"/>
    </location>
</feature>
<dbReference type="EMBL" id="OIVN01004134">
    <property type="protein sequence ID" value="SPD15661.1"/>
    <property type="molecule type" value="Genomic_DNA"/>
</dbReference>